<dbReference type="AlphaFoldDB" id="A0A173XQE0"/>
<evidence type="ECO:0008006" key="3">
    <source>
        <dbReference type="Google" id="ProtNLM"/>
    </source>
</evidence>
<dbReference type="RefSeq" id="WP_055226026.1">
    <property type="nucleotide sequence ID" value="NZ_JADNOP010000021.1"/>
</dbReference>
<name>A0A173XQE0_9FIRM</name>
<dbReference type="Proteomes" id="UP000095706">
    <property type="component" value="Unassembled WGS sequence"/>
</dbReference>
<gene>
    <name evidence="1" type="ORF">ERS852406_00330</name>
</gene>
<proteinExistence type="predicted"/>
<reference evidence="1 2" key="1">
    <citation type="submission" date="2015-09" db="EMBL/GenBank/DDBJ databases">
        <authorList>
            <consortium name="Pathogen Informatics"/>
        </authorList>
    </citation>
    <scope>NUCLEOTIDE SEQUENCE [LARGE SCALE GENOMIC DNA]</scope>
    <source>
        <strain evidence="1 2">2789STDY5608849</strain>
    </source>
</reference>
<protein>
    <recommendedName>
        <fullName evidence="3">HipA-like C-terminal domain-containing protein</fullName>
    </recommendedName>
</protein>
<dbReference type="EMBL" id="CYYV01000002">
    <property type="protein sequence ID" value="CUN53954.1"/>
    <property type="molecule type" value="Genomic_DNA"/>
</dbReference>
<evidence type="ECO:0000313" key="2">
    <source>
        <dbReference type="Proteomes" id="UP000095706"/>
    </source>
</evidence>
<evidence type="ECO:0000313" key="1">
    <source>
        <dbReference type="EMBL" id="CUN53954.1"/>
    </source>
</evidence>
<dbReference type="Gene3D" id="1.10.1070.20">
    <property type="match status" value="1"/>
</dbReference>
<accession>A0A173XQE0</accession>
<organism evidence="1 2">
    <name type="scientific">Fusicatenibacter saccharivorans</name>
    <dbReference type="NCBI Taxonomy" id="1150298"/>
    <lineage>
        <taxon>Bacteria</taxon>
        <taxon>Bacillati</taxon>
        <taxon>Bacillota</taxon>
        <taxon>Clostridia</taxon>
        <taxon>Lachnospirales</taxon>
        <taxon>Lachnospiraceae</taxon>
        <taxon>Fusicatenibacter</taxon>
    </lineage>
</organism>
<sequence length="271" mass="31902">MIELFEQNIRTNERQSSKGNQLKWENNGIWYKADYTGYEGLAEYMISHLLKKSTLAEDEFVCYDLEKIKYGTVIYNGVKSRNFLREDWQIITLERLFKNSFGESLYQSLYRIPKHEERLRFLVQQVERMTGLQNFGVYMNKLLTIDAFFLNEDRHTHNIAVLMNGKGDYAYCPIFDHGAGLLSDTTMDYPLSGDTYALMDQVQAKTICSEFDEQLDLSEALYRGNLKFHFTKKDVTELLANAEGYPEEIRKRVEMILFAQMRKYAYLFSKM</sequence>